<keyword evidence="1" id="KW-0812">Transmembrane</keyword>
<feature type="transmembrane region" description="Helical" evidence="1">
    <location>
        <begin position="120"/>
        <end position="139"/>
    </location>
</feature>
<sequence>MTAQASDAPARWLSLPLVTGVCVYGGLLALGNRMLADPDTFWQIKVGQWILDSAAVPQADIFSFTMQGQPWISTQWLAQACYALAFSVAGWAGPVILTAASIAAAFALLARFLERRLDTFVVLILLLAALAIASPHFLVRPHALAMPVMVAWVMGLIATADRGGVPSFWLLPLMTLWANLHGSFVFGLVLIGAIALDAMMRVERPARVQLLLRWFVFSLVALAASCITPYGWNSLLAARNILNLGAALSMITEWRPADFTRFGAFEGVLLLGLGAILLKGLKLPLMRIVLALGLLHMALASARNATVLALLLPIVLAAPLAARFAQPAILPANATRLRSMVAIAALVPVIAITGFAMATGRYAPPSGIAPAVAALKERGVSRVLNDYDFGGYLIWSGVPVAIDGRTELYGERFMVDVDRAMTLKRPDALFDMLKSYRIDATLLWRRTPAAQLLDHVDGWKKVFADDNVVAHVRDPSARHPAEPEIKPASN</sequence>
<accession>K8PAI1</accession>
<dbReference type="RefSeq" id="WP_006021743.1">
    <property type="nucleotide sequence ID" value="NZ_KB375283.1"/>
</dbReference>
<evidence type="ECO:0000313" key="3">
    <source>
        <dbReference type="Proteomes" id="UP000001096"/>
    </source>
</evidence>
<keyword evidence="1" id="KW-1133">Transmembrane helix</keyword>
<feature type="transmembrane region" description="Helical" evidence="1">
    <location>
        <begin position="259"/>
        <end position="278"/>
    </location>
</feature>
<feature type="transmembrane region" description="Helical" evidence="1">
    <location>
        <begin position="285"/>
        <end position="302"/>
    </location>
</feature>
<feature type="transmembrane region" description="Helical" evidence="1">
    <location>
        <begin position="210"/>
        <end position="232"/>
    </location>
</feature>
<keyword evidence="1" id="KW-0472">Membrane</keyword>
<feature type="transmembrane region" description="Helical" evidence="1">
    <location>
        <begin position="337"/>
        <end position="358"/>
    </location>
</feature>
<gene>
    <name evidence="2" type="ORF">HMPREF9695_03038</name>
</gene>
<organism evidence="2 3">
    <name type="scientific">Afipia broomeae ATCC 49717</name>
    <dbReference type="NCBI Taxonomy" id="883078"/>
    <lineage>
        <taxon>Bacteria</taxon>
        <taxon>Pseudomonadati</taxon>
        <taxon>Pseudomonadota</taxon>
        <taxon>Alphaproteobacteria</taxon>
        <taxon>Hyphomicrobiales</taxon>
        <taxon>Nitrobacteraceae</taxon>
        <taxon>Afipia</taxon>
    </lineage>
</organism>
<dbReference type="PATRIC" id="fig|883078.3.peg.3141"/>
<keyword evidence="3" id="KW-1185">Reference proteome</keyword>
<feature type="transmembrane region" description="Helical" evidence="1">
    <location>
        <begin position="176"/>
        <end position="198"/>
    </location>
</feature>
<reference evidence="2 3" key="1">
    <citation type="submission" date="2012-04" db="EMBL/GenBank/DDBJ databases">
        <title>The Genome Sequence of Afipia broomeae ATCC 49717.</title>
        <authorList>
            <consortium name="The Broad Institute Genome Sequencing Platform"/>
            <person name="Earl A."/>
            <person name="Ward D."/>
            <person name="Feldgarden M."/>
            <person name="Gevers D."/>
            <person name="Huys G."/>
            <person name="Walker B."/>
            <person name="Young S.K."/>
            <person name="Zeng Q."/>
            <person name="Gargeya S."/>
            <person name="Fitzgerald M."/>
            <person name="Haas B."/>
            <person name="Abouelleil A."/>
            <person name="Alvarado L."/>
            <person name="Arachchi H.M."/>
            <person name="Berlin A."/>
            <person name="Chapman S.B."/>
            <person name="Goldberg J."/>
            <person name="Griggs A."/>
            <person name="Gujja S."/>
            <person name="Hansen M."/>
            <person name="Howarth C."/>
            <person name="Imamovic A."/>
            <person name="Larimer J."/>
            <person name="McCowen C."/>
            <person name="Montmayeur A."/>
            <person name="Murphy C."/>
            <person name="Neiman D."/>
            <person name="Pearson M."/>
            <person name="Priest M."/>
            <person name="Roberts A."/>
            <person name="Saif S."/>
            <person name="Shea T."/>
            <person name="Sisk P."/>
            <person name="Sykes S."/>
            <person name="Wortman J."/>
            <person name="Nusbaum C."/>
            <person name="Birren B."/>
        </authorList>
    </citation>
    <scope>NUCLEOTIDE SEQUENCE [LARGE SCALE GENOMIC DNA]</scope>
    <source>
        <strain evidence="2 3">ATCC 49717</strain>
    </source>
</reference>
<protein>
    <recommendedName>
        <fullName evidence="4">Glycosyltransferase RgtA/B/C/D-like domain-containing protein</fullName>
    </recommendedName>
</protein>
<evidence type="ECO:0000256" key="1">
    <source>
        <dbReference type="SAM" id="Phobius"/>
    </source>
</evidence>
<dbReference type="eggNOG" id="COG1287">
    <property type="taxonomic scope" value="Bacteria"/>
</dbReference>
<comment type="caution">
    <text evidence="2">The sequence shown here is derived from an EMBL/GenBank/DDBJ whole genome shotgun (WGS) entry which is preliminary data.</text>
</comment>
<name>K8PAI1_9BRAD</name>
<feature type="transmembrane region" description="Helical" evidence="1">
    <location>
        <begin position="12"/>
        <end position="31"/>
    </location>
</feature>
<evidence type="ECO:0008006" key="4">
    <source>
        <dbReference type="Google" id="ProtNLM"/>
    </source>
</evidence>
<dbReference type="EMBL" id="AGWX01000004">
    <property type="protein sequence ID" value="EKS36620.1"/>
    <property type="molecule type" value="Genomic_DNA"/>
</dbReference>
<feature type="transmembrane region" description="Helical" evidence="1">
    <location>
        <begin position="91"/>
        <end position="113"/>
    </location>
</feature>
<dbReference type="Proteomes" id="UP000001096">
    <property type="component" value="Unassembled WGS sequence"/>
</dbReference>
<dbReference type="AlphaFoldDB" id="K8PAI1"/>
<evidence type="ECO:0000313" key="2">
    <source>
        <dbReference type="EMBL" id="EKS36620.1"/>
    </source>
</evidence>
<proteinExistence type="predicted"/>
<feature type="transmembrane region" description="Helical" evidence="1">
    <location>
        <begin position="308"/>
        <end position="325"/>
    </location>
</feature>
<dbReference type="HOGENOM" id="CLU_033063_0_0_5"/>